<gene>
    <name evidence="7" type="ORF">SCHPADRAFT_834833</name>
</gene>
<keyword evidence="5" id="KW-0732">Signal</keyword>
<dbReference type="EMBL" id="KQ086076">
    <property type="protein sequence ID" value="KLO08831.1"/>
    <property type="molecule type" value="Genomic_DNA"/>
</dbReference>
<organism evidence="7 8">
    <name type="scientific">Schizopora paradoxa</name>
    <dbReference type="NCBI Taxonomy" id="27342"/>
    <lineage>
        <taxon>Eukaryota</taxon>
        <taxon>Fungi</taxon>
        <taxon>Dikarya</taxon>
        <taxon>Basidiomycota</taxon>
        <taxon>Agaricomycotina</taxon>
        <taxon>Agaricomycetes</taxon>
        <taxon>Hymenochaetales</taxon>
        <taxon>Schizoporaceae</taxon>
        <taxon>Schizopora</taxon>
    </lineage>
</organism>
<name>A0A0H2RVI0_9AGAM</name>
<feature type="domain" description="Survival protein SurE-like phosphatase/nucleotidase" evidence="6">
    <location>
        <begin position="26"/>
        <end position="231"/>
    </location>
</feature>
<dbReference type="Gene3D" id="3.40.1210.10">
    <property type="entry name" value="Survival protein SurE-like phosphatase/nucleotidase"/>
    <property type="match status" value="1"/>
</dbReference>
<dbReference type="InterPro" id="IPR002828">
    <property type="entry name" value="SurE-like_Pase/nucleotidase"/>
</dbReference>
<protein>
    <submittedName>
        <fullName evidence="7">Acid phosphatase</fullName>
    </submittedName>
</protein>
<proteinExistence type="inferred from homology"/>
<accession>A0A0H2RVI0</accession>
<dbReference type="PANTHER" id="PTHR30457">
    <property type="entry name" value="5'-NUCLEOTIDASE SURE"/>
    <property type="match status" value="1"/>
</dbReference>
<evidence type="ECO:0000259" key="6">
    <source>
        <dbReference type="Pfam" id="PF01975"/>
    </source>
</evidence>
<evidence type="ECO:0000256" key="4">
    <source>
        <dbReference type="SAM" id="MobiDB-lite"/>
    </source>
</evidence>
<feature type="region of interest" description="Disordered" evidence="4">
    <location>
        <begin position="60"/>
        <end position="82"/>
    </location>
</feature>
<dbReference type="AlphaFoldDB" id="A0A0H2RVI0"/>
<comment type="similarity">
    <text evidence="1">Belongs to the SurE nucleotidase family.</text>
</comment>
<keyword evidence="3" id="KW-0378">Hydrolase</keyword>
<keyword evidence="2" id="KW-0479">Metal-binding</keyword>
<sequence length="310" mass="31403">MLSGLSVLSFVVVVLWSTSAYAQNKIVLTNDDGWATANIRAQDTALTSAGFNVVLSAPANDESGTGSADTPPTTVGSGGCEFDTCPAGSPPTGFNASDPRLNYVNSFPVTSVRFGTQNASPPFFGGTGPDFVVSGPNIGNNLGLGALGSGTVGAACEAAKEGVPSVALSGATGSHVSFTTLDTPSDLTTAAEVYGELGARLTQALLGSGMSPILPSGITLNVNYPAVNASCPDADSFKFVLTRIFDAIPIITPSDVNTCGRTRLPTESSVVAMSGCFASVSVMDATLKLDVLASTQQAILDRLGSFLSCP</sequence>
<keyword evidence="8" id="KW-1185">Reference proteome</keyword>
<evidence type="ECO:0000313" key="8">
    <source>
        <dbReference type="Proteomes" id="UP000053477"/>
    </source>
</evidence>
<evidence type="ECO:0000256" key="3">
    <source>
        <dbReference type="ARBA" id="ARBA00022801"/>
    </source>
</evidence>
<evidence type="ECO:0000256" key="2">
    <source>
        <dbReference type="ARBA" id="ARBA00022723"/>
    </source>
</evidence>
<dbReference type="OrthoDB" id="4018688at2759"/>
<dbReference type="InParanoid" id="A0A0H2RVI0"/>
<evidence type="ECO:0000256" key="1">
    <source>
        <dbReference type="ARBA" id="ARBA00011062"/>
    </source>
</evidence>
<feature type="chain" id="PRO_5005201839" evidence="5">
    <location>
        <begin position="23"/>
        <end position="310"/>
    </location>
</feature>
<dbReference type="Proteomes" id="UP000053477">
    <property type="component" value="Unassembled WGS sequence"/>
</dbReference>
<feature type="compositionally biased region" description="Polar residues" evidence="4">
    <location>
        <begin position="62"/>
        <end position="75"/>
    </location>
</feature>
<dbReference type="GO" id="GO:0008252">
    <property type="term" value="F:nucleotidase activity"/>
    <property type="evidence" value="ECO:0007669"/>
    <property type="project" value="InterPro"/>
</dbReference>
<evidence type="ECO:0000256" key="5">
    <source>
        <dbReference type="SAM" id="SignalP"/>
    </source>
</evidence>
<dbReference type="SUPFAM" id="SSF64167">
    <property type="entry name" value="SurE-like"/>
    <property type="match status" value="1"/>
</dbReference>
<evidence type="ECO:0000313" key="7">
    <source>
        <dbReference type="EMBL" id="KLO08831.1"/>
    </source>
</evidence>
<dbReference type="PANTHER" id="PTHR30457:SF0">
    <property type="entry name" value="PHOSPHATASE, PUTATIVE (AFU_ORTHOLOGUE AFUA_4G01070)-RELATED"/>
    <property type="match status" value="1"/>
</dbReference>
<feature type="signal peptide" evidence="5">
    <location>
        <begin position="1"/>
        <end position="22"/>
    </location>
</feature>
<dbReference type="InterPro" id="IPR036523">
    <property type="entry name" value="SurE-like_sf"/>
</dbReference>
<dbReference type="STRING" id="27342.A0A0H2RVI0"/>
<dbReference type="InterPro" id="IPR030048">
    <property type="entry name" value="SurE"/>
</dbReference>
<dbReference type="GO" id="GO:0046872">
    <property type="term" value="F:metal ion binding"/>
    <property type="evidence" value="ECO:0007669"/>
    <property type="project" value="UniProtKB-KW"/>
</dbReference>
<dbReference type="Pfam" id="PF01975">
    <property type="entry name" value="SurE"/>
    <property type="match status" value="1"/>
</dbReference>
<reference evidence="7 8" key="1">
    <citation type="submission" date="2015-04" db="EMBL/GenBank/DDBJ databases">
        <title>Complete genome sequence of Schizopora paradoxa KUC8140, a cosmopolitan wood degrader in East Asia.</title>
        <authorList>
            <consortium name="DOE Joint Genome Institute"/>
            <person name="Min B."/>
            <person name="Park H."/>
            <person name="Jang Y."/>
            <person name="Kim J.-J."/>
            <person name="Kim K.H."/>
            <person name="Pangilinan J."/>
            <person name="Lipzen A."/>
            <person name="Riley R."/>
            <person name="Grigoriev I.V."/>
            <person name="Spatafora J.W."/>
            <person name="Choi I.-G."/>
        </authorList>
    </citation>
    <scope>NUCLEOTIDE SEQUENCE [LARGE SCALE GENOMIC DNA]</scope>
    <source>
        <strain evidence="7 8">KUC8140</strain>
    </source>
</reference>